<keyword evidence="4" id="KW-1185">Reference proteome</keyword>
<evidence type="ECO:0000259" key="2">
    <source>
        <dbReference type="SMART" id="SM00829"/>
    </source>
</evidence>
<protein>
    <recommendedName>
        <fullName evidence="2">Enoyl reductase (ER) domain-containing protein</fullName>
    </recommendedName>
</protein>
<dbReference type="SUPFAM" id="SSF51735">
    <property type="entry name" value="NAD(P)-binding Rossmann-fold domains"/>
    <property type="match status" value="1"/>
</dbReference>
<dbReference type="InterPro" id="IPR050444">
    <property type="entry name" value="Polyketide_Synthase"/>
</dbReference>
<dbReference type="Pfam" id="PF08240">
    <property type="entry name" value="ADH_N"/>
    <property type="match status" value="1"/>
</dbReference>
<dbReference type="InterPro" id="IPR036291">
    <property type="entry name" value="NAD(P)-bd_dom_sf"/>
</dbReference>
<dbReference type="GeneID" id="96081723"/>
<dbReference type="Gene3D" id="3.90.180.10">
    <property type="entry name" value="Medium-chain alcohol dehydrogenases, catalytic domain"/>
    <property type="match status" value="1"/>
</dbReference>
<dbReference type="SMART" id="SM00829">
    <property type="entry name" value="PKS_ER"/>
    <property type="match status" value="1"/>
</dbReference>
<dbReference type="EMBL" id="JBHGVX010000001">
    <property type="protein sequence ID" value="KAL1801059.1"/>
    <property type="molecule type" value="Genomic_DNA"/>
</dbReference>
<reference evidence="3 4" key="1">
    <citation type="submission" date="2024-09" db="EMBL/GenBank/DDBJ databases">
        <title>T2T genomes of carrot and Alternaria dauci and their utility for understanding host-pathogen interaction during carrot leaf blight disease.</title>
        <authorList>
            <person name="Liu W."/>
            <person name="Xu S."/>
            <person name="Ou C."/>
            <person name="Liu X."/>
            <person name="Zhuang F."/>
            <person name="Deng X.W."/>
        </authorList>
    </citation>
    <scope>NUCLEOTIDE SEQUENCE [LARGE SCALE GENOMIC DNA]</scope>
    <source>
        <strain evidence="3 4">A2016</strain>
    </source>
</reference>
<sequence>MDAWSASTVSTISSVYANLFNDAAEKGPRDFEFAERNGVINVLRYFKDHERNKVCFPEAAEANTTVLQKFNDNSLQLTVENPGHLDSLVFVPSLDQSNIDITPDELEICPQAFGLTPRDIGAATNTLQDRALGFECAGTVTQVGALASLEGYKVGDRVAVLMNGEFGNRIRVPWTGAVQIPSAMSFELASALPQAYATAWISLMDVARIKKGDTILVHDAGSAVGQAAISLAKFAGAEIFATVNDMEHGSFIRRVIGIKADHIFSSADSTFAAAIRQKTKGCGVDIVLNTLEASLLHETLECVASLGHFFELGKRDMEQNSRLDMGAFARGITFSAIDITILAKHKGHQVHQALTSALELMKARKIGGVSVSVHDISNVVQAFRNAQSSGSLGTVVLSIKPDSMVPVIRQVPRLKLHSNASYVVVGGFGGIGQSICL</sequence>
<dbReference type="RefSeq" id="XP_069311643.1">
    <property type="nucleotide sequence ID" value="XM_069446689.1"/>
</dbReference>
<dbReference type="CDD" id="cd05195">
    <property type="entry name" value="enoyl_red"/>
    <property type="match status" value="1"/>
</dbReference>
<accession>A0ABR3UZ04</accession>
<evidence type="ECO:0000313" key="3">
    <source>
        <dbReference type="EMBL" id="KAL1801059.1"/>
    </source>
</evidence>
<feature type="domain" description="Enoyl reductase (ER)" evidence="2">
    <location>
        <begin position="83"/>
        <end position="397"/>
    </location>
</feature>
<evidence type="ECO:0000313" key="4">
    <source>
        <dbReference type="Proteomes" id="UP001578633"/>
    </source>
</evidence>
<dbReference type="SUPFAM" id="SSF50129">
    <property type="entry name" value="GroES-like"/>
    <property type="match status" value="1"/>
</dbReference>
<dbReference type="Pfam" id="PF00107">
    <property type="entry name" value="ADH_zinc_N"/>
    <property type="match status" value="1"/>
</dbReference>
<dbReference type="PANTHER" id="PTHR45681:SF6">
    <property type="entry name" value="POLYKETIDE SYNTHASE 37"/>
    <property type="match status" value="1"/>
</dbReference>
<proteinExistence type="predicted"/>
<name>A0ABR3UZ04_9PLEO</name>
<comment type="caution">
    <text evidence="3">The sequence shown here is derived from an EMBL/GenBank/DDBJ whole genome shotgun (WGS) entry which is preliminary data.</text>
</comment>
<keyword evidence="1" id="KW-0808">Transferase</keyword>
<dbReference type="PANTHER" id="PTHR45681">
    <property type="entry name" value="POLYKETIDE SYNTHASE 44-RELATED"/>
    <property type="match status" value="1"/>
</dbReference>
<dbReference type="InterPro" id="IPR013149">
    <property type="entry name" value="ADH-like_C"/>
</dbReference>
<dbReference type="InterPro" id="IPR011032">
    <property type="entry name" value="GroES-like_sf"/>
</dbReference>
<gene>
    <name evidence="3" type="ORF">ACET3X_001401</name>
</gene>
<evidence type="ECO:0000256" key="1">
    <source>
        <dbReference type="ARBA" id="ARBA00022679"/>
    </source>
</evidence>
<dbReference type="Proteomes" id="UP001578633">
    <property type="component" value="Chromosome 1"/>
</dbReference>
<dbReference type="InterPro" id="IPR020843">
    <property type="entry name" value="ER"/>
</dbReference>
<dbReference type="InterPro" id="IPR013154">
    <property type="entry name" value="ADH-like_N"/>
</dbReference>
<organism evidence="3 4">
    <name type="scientific">Alternaria dauci</name>
    <dbReference type="NCBI Taxonomy" id="48095"/>
    <lineage>
        <taxon>Eukaryota</taxon>
        <taxon>Fungi</taxon>
        <taxon>Dikarya</taxon>
        <taxon>Ascomycota</taxon>
        <taxon>Pezizomycotina</taxon>
        <taxon>Dothideomycetes</taxon>
        <taxon>Pleosporomycetidae</taxon>
        <taxon>Pleosporales</taxon>
        <taxon>Pleosporineae</taxon>
        <taxon>Pleosporaceae</taxon>
        <taxon>Alternaria</taxon>
        <taxon>Alternaria sect. Porri</taxon>
    </lineage>
</organism>